<name>A0ABS7G8N2_9BACT</name>
<comment type="caution">
    <text evidence="1">The sequence shown here is derived from an EMBL/GenBank/DDBJ whole genome shotgun (WGS) entry which is preliminary data.</text>
</comment>
<evidence type="ECO:0000313" key="2">
    <source>
        <dbReference type="Proteomes" id="UP000812961"/>
    </source>
</evidence>
<dbReference type="Gene3D" id="3.40.50.300">
    <property type="entry name" value="P-loop containing nucleotide triphosphate hydrolases"/>
    <property type="match status" value="1"/>
</dbReference>
<keyword evidence="2" id="KW-1185">Reference proteome</keyword>
<gene>
    <name evidence="1" type="ORF">K1Y79_01805</name>
</gene>
<dbReference type="Proteomes" id="UP000812961">
    <property type="component" value="Unassembled WGS sequence"/>
</dbReference>
<proteinExistence type="predicted"/>
<dbReference type="InterPro" id="IPR027417">
    <property type="entry name" value="P-loop_NTPase"/>
</dbReference>
<dbReference type="RefSeq" id="WP_220248290.1">
    <property type="nucleotide sequence ID" value="NZ_JAICCF010000001.1"/>
</dbReference>
<dbReference type="EMBL" id="JAICCF010000001">
    <property type="protein sequence ID" value="MBW8683057.1"/>
    <property type="molecule type" value="Genomic_DNA"/>
</dbReference>
<reference evidence="1 2" key="1">
    <citation type="submission" date="2021-08" db="EMBL/GenBank/DDBJ databases">
        <title>The genome sequence of Chitinophaga sp. B61.</title>
        <authorList>
            <person name="Zhang X."/>
        </authorList>
    </citation>
    <scope>NUCLEOTIDE SEQUENCE [LARGE SCALE GENOMIC DNA]</scope>
    <source>
        <strain evidence="1 2">B61</strain>
    </source>
</reference>
<sequence>MPIQRFIILGTARTGSNLLISLLSGHQEIRVLGELFNLDTIPPDALPQALDTPVTYMEQQLFRNLSDSKKAVGFKIFYDHFTPDYFKKPVDPQEADEQLRKRFQNIEQYISTHYTAEELETRFSQLWEHLVADKQLKVIHLKRNNKLDTLVSLKTAFVTNQWMAYKAGHTMTTKLELGEEECAQYFNRLEAYEKQYAQMFAAHDILELSYEDLATEQDAVLQRVCQFLDISPGKASTILKKQVTAPIRDVVQNYRALATAFRDTRWAHYFNA</sequence>
<dbReference type="Pfam" id="PF13469">
    <property type="entry name" value="Sulfotransfer_3"/>
    <property type="match status" value="1"/>
</dbReference>
<dbReference type="SUPFAM" id="SSF52540">
    <property type="entry name" value="P-loop containing nucleoside triphosphate hydrolases"/>
    <property type="match status" value="1"/>
</dbReference>
<accession>A0ABS7G8N2</accession>
<organism evidence="1 2">
    <name type="scientific">Chitinophaga rhizophila</name>
    <dbReference type="NCBI Taxonomy" id="2866212"/>
    <lineage>
        <taxon>Bacteria</taxon>
        <taxon>Pseudomonadati</taxon>
        <taxon>Bacteroidota</taxon>
        <taxon>Chitinophagia</taxon>
        <taxon>Chitinophagales</taxon>
        <taxon>Chitinophagaceae</taxon>
        <taxon>Chitinophaga</taxon>
    </lineage>
</organism>
<evidence type="ECO:0000313" key="1">
    <source>
        <dbReference type="EMBL" id="MBW8683057.1"/>
    </source>
</evidence>
<protein>
    <submittedName>
        <fullName evidence="1">Sulfotransferase</fullName>
    </submittedName>
</protein>